<evidence type="ECO:0000256" key="3">
    <source>
        <dbReference type="ARBA" id="ARBA00023002"/>
    </source>
</evidence>
<keyword evidence="9" id="KW-1185">Reference proteome</keyword>
<dbReference type="RefSeq" id="XP_009497876.1">
    <property type="nucleotide sequence ID" value="XM_009499601.1"/>
</dbReference>
<dbReference type="GO" id="GO:0035513">
    <property type="term" value="P:oxidative RNA demethylation"/>
    <property type="evidence" value="ECO:0007669"/>
    <property type="project" value="TreeGrafter"/>
</dbReference>
<feature type="region of interest" description="Disordered" evidence="6">
    <location>
        <begin position="1"/>
        <end position="25"/>
    </location>
</feature>
<evidence type="ECO:0000256" key="4">
    <source>
        <dbReference type="ARBA" id="ARBA00023004"/>
    </source>
</evidence>
<dbReference type="GO" id="GO:0035515">
    <property type="term" value="F:oxidative RNA demethylase activity"/>
    <property type="evidence" value="ECO:0007669"/>
    <property type="project" value="TreeGrafter"/>
</dbReference>
<dbReference type="Pfam" id="PF13532">
    <property type="entry name" value="2OG-FeII_Oxy_2"/>
    <property type="match status" value="1"/>
</dbReference>
<dbReference type="OrthoDB" id="6614653at2759"/>
<keyword evidence="3" id="KW-0560">Oxidoreductase</keyword>
<dbReference type="InterPro" id="IPR004574">
    <property type="entry name" value="Alkb"/>
</dbReference>
<dbReference type="AlphaFoldDB" id="A0A058Z2E2"/>
<evidence type="ECO:0000256" key="6">
    <source>
        <dbReference type="SAM" id="MobiDB-lite"/>
    </source>
</evidence>
<comment type="cofactor">
    <cofactor evidence="5">
        <name>Fe(2+)</name>
        <dbReference type="ChEBI" id="CHEBI:29033"/>
    </cofactor>
    <text evidence="5">Binds 1 Fe(2+) ion per subunit.</text>
</comment>
<dbReference type="SUPFAM" id="SSF51197">
    <property type="entry name" value="Clavaminate synthase-like"/>
    <property type="match status" value="1"/>
</dbReference>
<accession>A0A058Z2E2</accession>
<dbReference type="Proteomes" id="UP000030693">
    <property type="component" value="Unassembled WGS sequence"/>
</dbReference>
<evidence type="ECO:0000313" key="9">
    <source>
        <dbReference type="Proteomes" id="UP000030693"/>
    </source>
</evidence>
<dbReference type="PANTHER" id="PTHR16557:SF2">
    <property type="entry name" value="NUCLEIC ACID DIOXYGENASE ALKBH1"/>
    <property type="match status" value="1"/>
</dbReference>
<sequence>MPSTPASRKRPAAGGRPLVEDTPLWGALPVEGSTHAAPRTDTAFRQAERRLKQAPRAELLDPGLARTRHGVHDPHNSDDLAAIMRRAPGCFVAAGALSIADQARLAQCAVVSWTGGRTNFSSLTLGSLKALTEVDLLAESPAPVARAAMISNAEACMERSCSRHHCAAALSQRHGALVKNPPAAKAPESDPRAAALKLVDRITTAEGAAAGCPPRRSHPWREFALAGGFPRKRGVPAPPLRKLRWATLGWHYNWTNKTYVEGDHGPMPELLASLARGAISQSPMAEEEGRKWVPEAAIVNYYSPGDSLTGHADFSEQAPEQAPLVSIRYDSMPVRPCPGQGSVLWVLTLLSLACTVSAARPSSLLEALVDRWTRCRFSCVAATLSSSVGPLDWLSMAFHASWRRRLHQHC</sequence>
<keyword evidence="1 5" id="KW-0479">Metal-binding</keyword>
<feature type="binding site" evidence="5">
    <location>
        <position position="313"/>
    </location>
    <ligand>
        <name>Fe cation</name>
        <dbReference type="ChEBI" id="CHEBI:24875"/>
        <note>catalytic</note>
    </ligand>
</feature>
<dbReference type="GeneID" id="20530526"/>
<name>A0A058Z2E2_FONAL</name>
<organism evidence="8">
    <name type="scientific">Fonticula alba</name>
    <name type="common">Slime mold</name>
    <dbReference type="NCBI Taxonomy" id="691883"/>
    <lineage>
        <taxon>Eukaryota</taxon>
        <taxon>Rotosphaerida</taxon>
        <taxon>Fonticulaceae</taxon>
        <taxon>Fonticula</taxon>
    </lineage>
</organism>
<evidence type="ECO:0000259" key="7">
    <source>
        <dbReference type="Pfam" id="PF13532"/>
    </source>
</evidence>
<keyword evidence="2" id="KW-0223">Dioxygenase</keyword>
<gene>
    <name evidence="8" type="ORF">H696_05801</name>
</gene>
<feature type="binding site" evidence="5">
    <location>
        <position position="311"/>
    </location>
    <ligand>
        <name>Fe cation</name>
        <dbReference type="ChEBI" id="CHEBI:24875"/>
        <note>catalytic</note>
    </ligand>
</feature>
<evidence type="ECO:0000313" key="8">
    <source>
        <dbReference type="EMBL" id="KCV67692.1"/>
    </source>
</evidence>
<dbReference type="GO" id="GO:0005737">
    <property type="term" value="C:cytoplasm"/>
    <property type="evidence" value="ECO:0007669"/>
    <property type="project" value="TreeGrafter"/>
</dbReference>
<dbReference type="EMBL" id="KB932214">
    <property type="protein sequence ID" value="KCV67692.1"/>
    <property type="molecule type" value="Genomic_DNA"/>
</dbReference>
<dbReference type="InterPro" id="IPR037151">
    <property type="entry name" value="AlkB-like_sf"/>
</dbReference>
<keyword evidence="4 5" id="KW-0408">Iron</keyword>
<dbReference type="InterPro" id="IPR027450">
    <property type="entry name" value="AlkB-like"/>
</dbReference>
<evidence type="ECO:0000256" key="5">
    <source>
        <dbReference type="PIRSR" id="PIRSR604574-2"/>
    </source>
</evidence>
<evidence type="ECO:0000256" key="1">
    <source>
        <dbReference type="ARBA" id="ARBA00022723"/>
    </source>
</evidence>
<feature type="domain" description="Alpha-ketoglutarate-dependent dioxygenase AlkB-like" evidence="7">
    <location>
        <begin position="217"/>
        <end position="327"/>
    </location>
</feature>
<proteinExistence type="predicted"/>
<evidence type="ECO:0000256" key="2">
    <source>
        <dbReference type="ARBA" id="ARBA00022964"/>
    </source>
</evidence>
<reference evidence="8" key="1">
    <citation type="submission" date="2013-04" db="EMBL/GenBank/DDBJ databases">
        <title>The Genome Sequence of Fonticula alba ATCC 38817.</title>
        <authorList>
            <consortium name="The Broad Institute Genomics Platform"/>
            <person name="Russ C."/>
            <person name="Cuomo C."/>
            <person name="Burger G."/>
            <person name="Gray M.W."/>
            <person name="Holland P.W.H."/>
            <person name="King N."/>
            <person name="Lang F.B.F."/>
            <person name="Roger A.J."/>
            <person name="Ruiz-Trillo I."/>
            <person name="Brown M."/>
            <person name="Walker B."/>
            <person name="Young S."/>
            <person name="Zeng Q."/>
            <person name="Gargeya S."/>
            <person name="Fitzgerald M."/>
            <person name="Haas B."/>
            <person name="Abouelleil A."/>
            <person name="Allen A.W."/>
            <person name="Alvarado L."/>
            <person name="Arachchi H.M."/>
            <person name="Berlin A.M."/>
            <person name="Chapman S.B."/>
            <person name="Gainer-Dewar J."/>
            <person name="Goldberg J."/>
            <person name="Griggs A."/>
            <person name="Gujja S."/>
            <person name="Hansen M."/>
            <person name="Howarth C."/>
            <person name="Imamovic A."/>
            <person name="Ireland A."/>
            <person name="Larimer J."/>
            <person name="McCowan C."/>
            <person name="Murphy C."/>
            <person name="Pearson M."/>
            <person name="Poon T.W."/>
            <person name="Priest M."/>
            <person name="Roberts A."/>
            <person name="Saif S."/>
            <person name="Shea T."/>
            <person name="Sisk P."/>
            <person name="Sykes S."/>
            <person name="Wortman J."/>
            <person name="Nusbaum C."/>
            <person name="Birren B."/>
        </authorList>
    </citation>
    <scope>NUCLEOTIDE SEQUENCE [LARGE SCALE GENOMIC DNA]</scope>
    <source>
        <strain evidence="8">ATCC 38817</strain>
    </source>
</reference>
<dbReference type="GO" id="GO:0035516">
    <property type="term" value="F:broad specificity oxidative DNA demethylase activity"/>
    <property type="evidence" value="ECO:0007669"/>
    <property type="project" value="TreeGrafter"/>
</dbReference>
<dbReference type="Gene3D" id="2.60.120.590">
    <property type="entry name" value="Alpha-ketoglutarate-dependent dioxygenase AlkB-like"/>
    <property type="match status" value="1"/>
</dbReference>
<dbReference type="PANTHER" id="PTHR16557">
    <property type="entry name" value="ALKYLATED DNA REPAIR PROTEIN ALKB-RELATED"/>
    <property type="match status" value="1"/>
</dbReference>
<protein>
    <recommendedName>
        <fullName evidence="7">Alpha-ketoglutarate-dependent dioxygenase AlkB-like domain-containing protein</fullName>
    </recommendedName>
</protein>
<dbReference type="GO" id="GO:0008198">
    <property type="term" value="F:ferrous iron binding"/>
    <property type="evidence" value="ECO:0007669"/>
    <property type="project" value="TreeGrafter"/>
</dbReference>